<name>F6YQA5_CIOIN</name>
<keyword evidence="3" id="KW-1185">Reference proteome</keyword>
<dbReference type="InterPro" id="IPR011029">
    <property type="entry name" value="DEATH-like_dom_sf"/>
</dbReference>
<dbReference type="OMA" id="AFPPIND"/>
<dbReference type="SUPFAM" id="SSF47986">
    <property type="entry name" value="DEATH domain"/>
    <property type="match status" value="1"/>
</dbReference>
<dbReference type="GO" id="GO:0007165">
    <property type="term" value="P:signal transduction"/>
    <property type="evidence" value="ECO:0007669"/>
    <property type="project" value="InterPro"/>
</dbReference>
<feature type="domain" description="Death" evidence="1">
    <location>
        <begin position="1"/>
        <end position="81"/>
    </location>
</feature>
<reference evidence="2" key="4">
    <citation type="submission" date="2025-09" db="UniProtKB">
        <authorList>
            <consortium name="Ensembl"/>
        </authorList>
    </citation>
    <scope>IDENTIFICATION</scope>
</reference>
<dbReference type="Ensembl" id="ENSCINT00000023410.2">
    <property type="protein sequence ID" value="ENSCINP00000023164.2"/>
    <property type="gene ID" value="ENSCING00000012400.2"/>
</dbReference>
<dbReference type="InParanoid" id="F6YQA5"/>
<reference evidence="2" key="2">
    <citation type="journal article" date="2008" name="Genome Biol.">
        <title>Improved genome assembly and evidence-based global gene model set for the chordate Ciona intestinalis: new insight into intron and operon populations.</title>
        <authorList>
            <person name="Satou Y."/>
            <person name="Mineta K."/>
            <person name="Ogasawara M."/>
            <person name="Sasakura Y."/>
            <person name="Shoguchi E."/>
            <person name="Ueno K."/>
            <person name="Yamada L."/>
            <person name="Matsumoto J."/>
            <person name="Wasserscheid J."/>
            <person name="Dewar K."/>
            <person name="Wiley G.B."/>
            <person name="Macmil S.L."/>
            <person name="Roe B.A."/>
            <person name="Zeller R.W."/>
            <person name="Hastings K.E."/>
            <person name="Lemaire P."/>
            <person name="Lindquist E."/>
            <person name="Endo T."/>
            <person name="Hotta K."/>
            <person name="Inaba K."/>
        </authorList>
    </citation>
    <scope>NUCLEOTIDE SEQUENCE [LARGE SCALE GENOMIC DNA]</scope>
    <source>
        <strain evidence="2">wild type</strain>
    </source>
</reference>
<dbReference type="EMBL" id="EAAA01000415">
    <property type="status" value="NOT_ANNOTATED_CDS"/>
    <property type="molecule type" value="Genomic_DNA"/>
</dbReference>
<organism evidence="2 3">
    <name type="scientific">Ciona intestinalis</name>
    <name type="common">Transparent sea squirt</name>
    <name type="synonym">Ascidia intestinalis</name>
    <dbReference type="NCBI Taxonomy" id="7719"/>
    <lineage>
        <taxon>Eukaryota</taxon>
        <taxon>Metazoa</taxon>
        <taxon>Chordata</taxon>
        <taxon>Tunicata</taxon>
        <taxon>Ascidiacea</taxon>
        <taxon>Phlebobranchia</taxon>
        <taxon>Cionidae</taxon>
        <taxon>Ciona</taxon>
    </lineage>
</organism>
<sequence length="139" mass="16145">MSYLSKYIGYEWALLAFNLGLTRSDVAQIDRKYTGHKQKSYQMLLLWLKRHSSDSKRLLSLVSSLEICGRKDLAQKIHCAQWSEQDFNRLEMPQTFPMMVLINKVRPKSRSLAFPPINDLNPSTCEPVHSLSPRFVQVM</sequence>
<dbReference type="PROSITE" id="PS50017">
    <property type="entry name" value="DEATH_DOMAIN"/>
    <property type="match status" value="1"/>
</dbReference>
<dbReference type="CDD" id="cd01670">
    <property type="entry name" value="Death"/>
    <property type="match status" value="1"/>
</dbReference>
<protein>
    <recommendedName>
        <fullName evidence="1">Death domain-containing protein</fullName>
    </recommendedName>
</protein>
<proteinExistence type="predicted"/>
<evidence type="ECO:0000313" key="2">
    <source>
        <dbReference type="Ensembl" id="ENSCINP00000023164.2"/>
    </source>
</evidence>
<dbReference type="Proteomes" id="UP000008144">
    <property type="component" value="Chromosome 1"/>
</dbReference>
<dbReference type="InterPro" id="IPR000488">
    <property type="entry name" value="Death_dom"/>
</dbReference>
<evidence type="ECO:0000259" key="1">
    <source>
        <dbReference type="PROSITE" id="PS50017"/>
    </source>
</evidence>
<reference evidence="3" key="1">
    <citation type="journal article" date="2002" name="Science">
        <title>The draft genome of Ciona intestinalis: insights into chordate and vertebrate origins.</title>
        <authorList>
            <person name="Dehal P."/>
            <person name="Satou Y."/>
            <person name="Campbell R.K."/>
            <person name="Chapman J."/>
            <person name="Degnan B."/>
            <person name="De Tomaso A."/>
            <person name="Davidson B."/>
            <person name="Di Gregorio A."/>
            <person name="Gelpke M."/>
            <person name="Goodstein D.M."/>
            <person name="Harafuji N."/>
            <person name="Hastings K.E."/>
            <person name="Ho I."/>
            <person name="Hotta K."/>
            <person name="Huang W."/>
            <person name="Kawashima T."/>
            <person name="Lemaire P."/>
            <person name="Martinez D."/>
            <person name="Meinertzhagen I.A."/>
            <person name="Necula S."/>
            <person name="Nonaka M."/>
            <person name="Putnam N."/>
            <person name="Rash S."/>
            <person name="Saiga H."/>
            <person name="Satake M."/>
            <person name="Terry A."/>
            <person name="Yamada L."/>
            <person name="Wang H.G."/>
            <person name="Awazu S."/>
            <person name="Azumi K."/>
            <person name="Boore J."/>
            <person name="Branno M."/>
            <person name="Chin-Bow S."/>
            <person name="DeSantis R."/>
            <person name="Doyle S."/>
            <person name="Francino P."/>
            <person name="Keys D.N."/>
            <person name="Haga S."/>
            <person name="Hayashi H."/>
            <person name="Hino K."/>
            <person name="Imai K.S."/>
            <person name="Inaba K."/>
            <person name="Kano S."/>
            <person name="Kobayashi K."/>
            <person name="Kobayashi M."/>
            <person name="Lee B.I."/>
            <person name="Makabe K.W."/>
            <person name="Manohar C."/>
            <person name="Matassi G."/>
            <person name="Medina M."/>
            <person name="Mochizuki Y."/>
            <person name="Mount S."/>
            <person name="Morishita T."/>
            <person name="Miura S."/>
            <person name="Nakayama A."/>
            <person name="Nishizaka S."/>
            <person name="Nomoto H."/>
            <person name="Ohta F."/>
            <person name="Oishi K."/>
            <person name="Rigoutsos I."/>
            <person name="Sano M."/>
            <person name="Sasaki A."/>
            <person name="Sasakura Y."/>
            <person name="Shoguchi E."/>
            <person name="Shin-i T."/>
            <person name="Spagnuolo A."/>
            <person name="Stainier D."/>
            <person name="Suzuki M.M."/>
            <person name="Tassy O."/>
            <person name="Takatori N."/>
            <person name="Tokuoka M."/>
            <person name="Yagi K."/>
            <person name="Yoshizaki F."/>
            <person name="Wada S."/>
            <person name="Zhang C."/>
            <person name="Hyatt P.D."/>
            <person name="Larimer F."/>
            <person name="Detter C."/>
            <person name="Doggett N."/>
            <person name="Glavina T."/>
            <person name="Hawkins T."/>
            <person name="Richardson P."/>
            <person name="Lucas S."/>
            <person name="Kohara Y."/>
            <person name="Levine M."/>
            <person name="Satoh N."/>
            <person name="Rokhsar D.S."/>
        </authorList>
    </citation>
    <scope>NUCLEOTIDE SEQUENCE [LARGE SCALE GENOMIC DNA]</scope>
</reference>
<dbReference type="Gene3D" id="1.10.533.10">
    <property type="entry name" value="Death Domain, Fas"/>
    <property type="match status" value="1"/>
</dbReference>
<evidence type="ECO:0000313" key="3">
    <source>
        <dbReference type="Proteomes" id="UP000008144"/>
    </source>
</evidence>
<dbReference type="Pfam" id="PF00531">
    <property type="entry name" value="Death"/>
    <property type="match status" value="1"/>
</dbReference>
<accession>F6YQA5</accession>
<dbReference type="HOGENOM" id="CLU_1844391_0_0_1"/>
<dbReference type="AlphaFoldDB" id="F6YQA5"/>
<reference evidence="2" key="3">
    <citation type="submission" date="2025-08" db="UniProtKB">
        <authorList>
            <consortium name="Ensembl"/>
        </authorList>
    </citation>
    <scope>IDENTIFICATION</scope>
</reference>